<sequence length="235" mass="26013">MPLGNFTRKFRISAAMYCLGSLAVTAYLTFVLIDQIHKGNLFWIIALPVGVFCGLCLNLLFFLAAIGWQRKGLQAKDSSETAESDSTTEAPRADPRAKRLLVLTYAGLLLSLATLALRSSRDSATAALALLLLACVWTFCFLRWRKHERVKIPSLREAYTTWPRRLLRRSNDSLAIPSMEELLYIVTALLYPAVPVLLVPETGRVVGTSLLLSSLLLTIAVFPAVLYLASPQNEN</sequence>
<keyword evidence="1" id="KW-0812">Transmembrane</keyword>
<accession>A0A1G8WG62</accession>
<keyword evidence="1" id="KW-1133">Transmembrane helix</keyword>
<evidence type="ECO:0000313" key="2">
    <source>
        <dbReference type="EMBL" id="SDJ77166.1"/>
    </source>
</evidence>
<feature type="transmembrane region" description="Helical" evidence="1">
    <location>
        <begin position="12"/>
        <end position="30"/>
    </location>
</feature>
<dbReference type="RefSeq" id="WP_143012977.1">
    <property type="nucleotide sequence ID" value="NZ_FNFM01000002.1"/>
</dbReference>
<dbReference type="AlphaFoldDB" id="A0A1G8WG62"/>
<feature type="transmembrane region" description="Helical" evidence="1">
    <location>
        <begin position="123"/>
        <end position="142"/>
    </location>
</feature>
<reference evidence="3" key="1">
    <citation type="submission" date="2016-10" db="EMBL/GenBank/DDBJ databases">
        <authorList>
            <person name="Varghese N."/>
            <person name="Submissions S."/>
        </authorList>
    </citation>
    <scope>NUCLEOTIDE SEQUENCE [LARGE SCALE GENOMIC DNA]</scope>
    <source>
        <strain evidence="3">DSM 45460</strain>
    </source>
</reference>
<proteinExistence type="predicted"/>
<keyword evidence="3" id="KW-1185">Reference proteome</keyword>
<keyword evidence="1" id="KW-0472">Membrane</keyword>
<feature type="transmembrane region" description="Helical" evidence="1">
    <location>
        <begin position="100"/>
        <end position="117"/>
    </location>
</feature>
<organism evidence="2 3">
    <name type="scientific">Actinopolyspora mzabensis</name>
    <dbReference type="NCBI Taxonomy" id="995066"/>
    <lineage>
        <taxon>Bacteria</taxon>
        <taxon>Bacillati</taxon>
        <taxon>Actinomycetota</taxon>
        <taxon>Actinomycetes</taxon>
        <taxon>Actinopolysporales</taxon>
        <taxon>Actinopolysporaceae</taxon>
        <taxon>Actinopolyspora</taxon>
    </lineage>
</organism>
<feature type="transmembrane region" description="Helical" evidence="1">
    <location>
        <begin position="174"/>
        <end position="194"/>
    </location>
</feature>
<name>A0A1G8WG62_ACTMZ</name>
<evidence type="ECO:0000313" key="3">
    <source>
        <dbReference type="Proteomes" id="UP000199213"/>
    </source>
</evidence>
<dbReference type="Proteomes" id="UP000199213">
    <property type="component" value="Unassembled WGS sequence"/>
</dbReference>
<feature type="transmembrane region" description="Helical" evidence="1">
    <location>
        <begin position="42"/>
        <end position="66"/>
    </location>
</feature>
<gene>
    <name evidence="2" type="ORF">SAMN04487820_10216</name>
</gene>
<feature type="transmembrane region" description="Helical" evidence="1">
    <location>
        <begin position="206"/>
        <end position="229"/>
    </location>
</feature>
<protein>
    <submittedName>
        <fullName evidence="2">Uncharacterized protein</fullName>
    </submittedName>
</protein>
<dbReference type="EMBL" id="FNFM01000002">
    <property type="protein sequence ID" value="SDJ77166.1"/>
    <property type="molecule type" value="Genomic_DNA"/>
</dbReference>
<evidence type="ECO:0000256" key="1">
    <source>
        <dbReference type="SAM" id="Phobius"/>
    </source>
</evidence>